<dbReference type="AlphaFoldDB" id="G8NWM6"/>
<accession>G8NWM6</accession>
<dbReference type="Gene3D" id="2.60.40.2970">
    <property type="match status" value="1"/>
</dbReference>
<gene>
    <name evidence="1" type="ordered locus">AciX8_4643</name>
</gene>
<dbReference type="PROSITE" id="PS51257">
    <property type="entry name" value="PROKAR_LIPOPROTEIN"/>
    <property type="match status" value="1"/>
</dbReference>
<keyword evidence="2" id="KW-1185">Reference proteome</keyword>
<dbReference type="HOGENOM" id="CLU_1473215_0_0_0"/>
<organism evidence="1 2">
    <name type="scientific">Granulicella mallensis (strain ATCC BAA-1857 / DSM 23137 / MP5ACTX8)</name>
    <dbReference type="NCBI Taxonomy" id="682795"/>
    <lineage>
        <taxon>Bacteria</taxon>
        <taxon>Pseudomonadati</taxon>
        <taxon>Acidobacteriota</taxon>
        <taxon>Terriglobia</taxon>
        <taxon>Terriglobales</taxon>
        <taxon>Acidobacteriaceae</taxon>
        <taxon>Granulicella</taxon>
    </lineage>
</organism>
<evidence type="ECO:0000313" key="1">
    <source>
        <dbReference type="EMBL" id="AEU38913.1"/>
    </source>
</evidence>
<reference evidence="1 2" key="1">
    <citation type="submission" date="2011-11" db="EMBL/GenBank/DDBJ databases">
        <title>Complete sequence of Granulicella mallensis MP5ACTX8.</title>
        <authorList>
            <consortium name="US DOE Joint Genome Institute"/>
            <person name="Lucas S."/>
            <person name="Copeland A."/>
            <person name="Lapidus A."/>
            <person name="Cheng J.-F."/>
            <person name="Goodwin L."/>
            <person name="Pitluck S."/>
            <person name="Peters L."/>
            <person name="Lu M."/>
            <person name="Detter J.C."/>
            <person name="Han C."/>
            <person name="Tapia R."/>
            <person name="Land M."/>
            <person name="Hauser L."/>
            <person name="Kyrpides N."/>
            <person name="Ivanova N."/>
            <person name="Mikhailova N."/>
            <person name="Pagani I."/>
            <person name="Rawat S."/>
            <person name="Mannisto M."/>
            <person name="Haggblom M."/>
            <person name="Woyke T."/>
        </authorList>
    </citation>
    <scope>NUCLEOTIDE SEQUENCE [LARGE SCALE GENOMIC DNA]</scope>
    <source>
        <strain evidence="2">ATCC BAA-1857 / DSM 23137 / MP5ACTX8</strain>
    </source>
</reference>
<protein>
    <recommendedName>
        <fullName evidence="3">Intracellular proteinase inhibitor BsuPI domain-containing protein</fullName>
    </recommendedName>
</protein>
<evidence type="ECO:0008006" key="3">
    <source>
        <dbReference type="Google" id="ProtNLM"/>
    </source>
</evidence>
<sequence length="183" mass="20225" precursor="true">MNISWKVSNRMLLTLGLSLLLAAGFGCWKEPGVHVSPAPAGVTPIQKGSNVNLQIAMNVDISGGHVIVHVTWKNTSETDTYLFEPWQVFRSNLMEGSLLGISQAEQKVDFLGPMVKRRASEEKDLIRLAPGQSLQAQQDITTQYQFATGMHVYSVIYSAFVQVSTPEKHITVHSLPVTFMLAR</sequence>
<proteinExistence type="predicted"/>
<name>G8NWM6_GRAMM</name>
<dbReference type="EMBL" id="CP003130">
    <property type="protein sequence ID" value="AEU38913.1"/>
    <property type="molecule type" value="Genomic_DNA"/>
</dbReference>
<dbReference type="STRING" id="682795.AciX8_4643"/>
<dbReference type="KEGG" id="gma:AciX8_4643"/>
<dbReference type="Proteomes" id="UP000007113">
    <property type="component" value="Chromosome"/>
</dbReference>
<evidence type="ECO:0000313" key="2">
    <source>
        <dbReference type="Proteomes" id="UP000007113"/>
    </source>
</evidence>